<dbReference type="SUPFAM" id="SSF53448">
    <property type="entry name" value="Nucleotide-diphospho-sugar transferases"/>
    <property type="match status" value="1"/>
</dbReference>
<dbReference type="AlphaFoldDB" id="A0A7D9H3T1"/>
<proteinExistence type="predicted"/>
<dbReference type="EMBL" id="LR633966">
    <property type="protein sequence ID" value="VUX54986.1"/>
    <property type="molecule type" value="Genomic_DNA"/>
</dbReference>
<name>A0A7D9H3T1_9GAMM</name>
<reference evidence="1" key="1">
    <citation type="submission" date="2019-07" db="EMBL/GenBank/DDBJ databases">
        <authorList>
            <person name="Weber M."/>
            <person name="Kostadinov I."/>
            <person name="Kostadinov D I."/>
        </authorList>
    </citation>
    <scope>NUCLEOTIDE SEQUENCE</scope>
    <source>
        <strain evidence="1">Gfbio:sag-sample-b02:053724c1-46a9-4a36-b237-ea2bf867836b</strain>
    </source>
</reference>
<gene>
    <name evidence="1" type="ORF">JTBB02_V1_70007</name>
</gene>
<evidence type="ECO:0000313" key="1">
    <source>
        <dbReference type="EMBL" id="VUX54986.1"/>
    </source>
</evidence>
<dbReference type="Gene3D" id="3.90.550.10">
    <property type="entry name" value="Spore Coat Polysaccharide Biosynthesis Protein SpsA, Chain A"/>
    <property type="match status" value="1"/>
</dbReference>
<accession>A0A7D9H3T1</accession>
<protein>
    <recommendedName>
        <fullName evidence="2">Acylneuraminate cytidylyltransferase</fullName>
    </recommendedName>
</protein>
<organism evidence="1">
    <name type="scientific">uncultured Woeseiaceae bacterium</name>
    <dbReference type="NCBI Taxonomy" id="1983305"/>
    <lineage>
        <taxon>Bacteria</taxon>
        <taxon>Pseudomonadati</taxon>
        <taxon>Pseudomonadota</taxon>
        <taxon>Gammaproteobacteria</taxon>
        <taxon>Woeseiales</taxon>
        <taxon>Woeseiaceae</taxon>
        <taxon>environmental samples</taxon>
    </lineage>
</organism>
<sequence length="254" mass="28941">MNRRLVAAIACRNQGTRLYGKPVQNLDVDGGIMILDNIIGCLERLHCIDEIVLGISEGVENEIFCKIAEQKRLRYVVGDETDVLSRLVRCGRLAAATDIFRVTSESPFLFFEPVQDCWKRHVEENADATFMDEIVDGCGFEIVSQAALEKSHTEGDSKHRSELCTLFIREHHEDFRIIRARPPENLVRHDLRLTVDNPEDLTVCRIVYGVFSEKAPCIPVSEIVEFLDANPKLVELIAPFTEKGYETMYVWERG</sequence>
<dbReference type="InterPro" id="IPR029044">
    <property type="entry name" value="Nucleotide-diphossugar_trans"/>
</dbReference>
<evidence type="ECO:0008006" key="2">
    <source>
        <dbReference type="Google" id="ProtNLM"/>
    </source>
</evidence>